<dbReference type="AlphaFoldDB" id="A0A1B5KTS7"/>
<organism evidence="2 3">
    <name type="scientific">Ustilaginoidea virens</name>
    <name type="common">Rice false smut fungus</name>
    <name type="synonym">Villosiclava virens</name>
    <dbReference type="NCBI Taxonomy" id="1159556"/>
    <lineage>
        <taxon>Eukaryota</taxon>
        <taxon>Fungi</taxon>
        <taxon>Dikarya</taxon>
        <taxon>Ascomycota</taxon>
        <taxon>Pezizomycotina</taxon>
        <taxon>Sordariomycetes</taxon>
        <taxon>Hypocreomycetidae</taxon>
        <taxon>Hypocreales</taxon>
        <taxon>Clavicipitaceae</taxon>
        <taxon>Ustilaginoidea</taxon>
    </lineage>
</organism>
<proteinExistence type="predicted"/>
<name>A0A1B5KTS7_USTVR</name>
<evidence type="ECO:0000256" key="1">
    <source>
        <dbReference type="SAM" id="SignalP"/>
    </source>
</evidence>
<evidence type="ECO:0000313" key="3">
    <source>
        <dbReference type="Proteomes" id="UP000054053"/>
    </source>
</evidence>
<comment type="caution">
    <text evidence="2">The sequence shown here is derived from an EMBL/GenBank/DDBJ whole genome shotgun (WGS) entry which is preliminary data.</text>
</comment>
<feature type="chain" id="PRO_5008577556" description="Secreted in xylem 1 protein" evidence="1">
    <location>
        <begin position="19"/>
        <end position="270"/>
    </location>
</feature>
<sequence length="270" mass="29463">MLPSLFLFPLAASAGLSARMDRMAVTPRDALAAHGHGASDGHHARSVADLTFDEFLAEATRRRKLRSAALQKRSGVLGESRNSDEVNALLQEYHDFCRGKRAGTRSIGGQCSGNNKRMKRINCAIPVDGTMGNKWTYAKHCGEGQVCTARALMAYNFVRTNNRKVQWPTCVDEVHVDQPAEEPADEPAGSSEAGYSGYYWAGDNIQSPGTRDYILAQASNLAGGGYGRTHFHDTAGNKGWAWKTWSCFSCPPGRVEIFAHKPGSVYGFVF</sequence>
<keyword evidence="1" id="KW-0732">Signal</keyword>
<dbReference type="EMBL" id="BBTG02000005">
    <property type="protein sequence ID" value="GAO13310.1"/>
    <property type="molecule type" value="Genomic_DNA"/>
</dbReference>
<evidence type="ECO:0000313" key="2">
    <source>
        <dbReference type="EMBL" id="GAO13310.1"/>
    </source>
</evidence>
<accession>A0A1B5KTS7</accession>
<evidence type="ECO:0008006" key="4">
    <source>
        <dbReference type="Google" id="ProtNLM"/>
    </source>
</evidence>
<feature type="signal peptide" evidence="1">
    <location>
        <begin position="1"/>
        <end position="18"/>
    </location>
</feature>
<dbReference type="Proteomes" id="UP000054053">
    <property type="component" value="Unassembled WGS sequence"/>
</dbReference>
<protein>
    <recommendedName>
        <fullName evidence="4">Secreted in xylem 1 protein</fullName>
    </recommendedName>
</protein>
<gene>
    <name evidence="2" type="ORF">UVI_02013240</name>
</gene>
<reference evidence="3" key="1">
    <citation type="journal article" date="2016" name="Genome Announc.">
        <title>Genome sequence of Ustilaginoidea virens IPU010, a rice pathogenic fungus causing false smut.</title>
        <authorList>
            <person name="Kumagai T."/>
            <person name="Ishii T."/>
            <person name="Terai G."/>
            <person name="Umemura M."/>
            <person name="Machida M."/>
            <person name="Asai K."/>
        </authorList>
    </citation>
    <scope>NUCLEOTIDE SEQUENCE [LARGE SCALE GENOMIC DNA]</scope>
    <source>
        <strain evidence="3">IPU010</strain>
    </source>
</reference>